<keyword evidence="1" id="KW-0812">Transmembrane</keyword>
<feature type="transmembrane region" description="Helical" evidence="1">
    <location>
        <begin position="35"/>
        <end position="57"/>
    </location>
</feature>
<reference evidence="2" key="1">
    <citation type="submission" date="2019-03" db="EMBL/GenBank/DDBJ databases">
        <authorList>
            <person name="Warren W.C."/>
            <person name="Johnson G.S."/>
        </authorList>
    </citation>
    <scope>NUCLEOTIDE SEQUENCE [LARGE SCALE GENOMIC DNA]</scope>
    <source>
        <strain evidence="2">Basenji</strain>
    </source>
</reference>
<dbReference type="Ensembl" id="ENSCAFT00030047394.1">
    <property type="protein sequence ID" value="ENSCAFP00030041439.1"/>
    <property type="gene ID" value="ENSCAFG00030025662.1"/>
</dbReference>
<reference evidence="2" key="2">
    <citation type="submission" date="2025-08" db="UniProtKB">
        <authorList>
            <consortium name="Ensembl"/>
        </authorList>
    </citation>
    <scope>IDENTIFICATION</scope>
</reference>
<dbReference type="PANTHER" id="PTHR39235:SF1">
    <property type="entry name" value="PHOSPHATIDYLINOSITOL N-ACETYLGLUCOSAMINYLTRANSFERASE SUBUNIT Y"/>
    <property type="match status" value="1"/>
</dbReference>
<keyword evidence="1" id="KW-1133">Transmembrane helix</keyword>
<dbReference type="PANTHER" id="PTHR39235">
    <property type="entry name" value="PHOSPHATIDYLINOSITOL N-ACETYLGLUCOSAMINYLTRANSFERASE SUBUNIT Y"/>
    <property type="match status" value="1"/>
</dbReference>
<feature type="transmembrane region" description="Helical" evidence="1">
    <location>
        <begin position="6"/>
        <end position="23"/>
    </location>
</feature>
<evidence type="ECO:0000313" key="3">
    <source>
        <dbReference type="Proteomes" id="UP000694429"/>
    </source>
</evidence>
<accession>A0A8C0PGP8</accession>
<evidence type="ECO:0000256" key="1">
    <source>
        <dbReference type="SAM" id="Phobius"/>
    </source>
</evidence>
<name>A0A8C0PGP8_CANLF</name>
<organism evidence="2 3">
    <name type="scientific">Canis lupus familiaris</name>
    <name type="common">Dog</name>
    <name type="synonym">Canis familiaris</name>
    <dbReference type="NCBI Taxonomy" id="9615"/>
    <lineage>
        <taxon>Eukaryota</taxon>
        <taxon>Metazoa</taxon>
        <taxon>Chordata</taxon>
        <taxon>Craniata</taxon>
        <taxon>Vertebrata</taxon>
        <taxon>Euteleostomi</taxon>
        <taxon>Mammalia</taxon>
        <taxon>Eutheria</taxon>
        <taxon>Laurasiatheria</taxon>
        <taxon>Carnivora</taxon>
        <taxon>Caniformia</taxon>
        <taxon>Canidae</taxon>
        <taxon>Canis</taxon>
    </lineage>
</organism>
<sequence>YIGLPAWSLLLPLPVSLSLLFYFRTVWESAPSAPSTTCALCLCQLLIAVTFNSYVYFHLFHWLGIKKFQHN</sequence>
<evidence type="ECO:0000313" key="2">
    <source>
        <dbReference type="Ensembl" id="ENSCAFP00030041439.1"/>
    </source>
</evidence>
<proteinExistence type="predicted"/>
<protein>
    <submittedName>
        <fullName evidence="2">Uncharacterized protein</fullName>
    </submittedName>
</protein>
<dbReference type="AlphaFoldDB" id="A0A8C0PGP8"/>
<keyword evidence="1" id="KW-0472">Membrane</keyword>
<dbReference type="Proteomes" id="UP000694429">
    <property type="component" value="Chromosome 32"/>
</dbReference>